<feature type="domain" description="BRCT" evidence="6">
    <location>
        <begin position="28"/>
        <end position="114"/>
    </location>
</feature>
<dbReference type="Gene3D" id="3.30.70.270">
    <property type="match status" value="1"/>
</dbReference>
<dbReference type="InterPro" id="IPR001126">
    <property type="entry name" value="UmuC"/>
</dbReference>
<dbReference type="Proteomes" id="UP001162162">
    <property type="component" value="Unassembled WGS sequence"/>
</dbReference>
<dbReference type="Pfam" id="PF00533">
    <property type="entry name" value="BRCT"/>
    <property type="match status" value="1"/>
</dbReference>
<dbReference type="Gene3D" id="6.10.250.1490">
    <property type="match status" value="1"/>
</dbReference>
<feature type="compositionally biased region" description="Basic and acidic residues" evidence="4">
    <location>
        <begin position="700"/>
        <end position="716"/>
    </location>
</feature>
<proteinExistence type="inferred from homology"/>
<dbReference type="Gene3D" id="3.30.1490.100">
    <property type="entry name" value="DNA polymerase, Y-family, little finger domain"/>
    <property type="match status" value="1"/>
</dbReference>
<dbReference type="Pfam" id="PF16727">
    <property type="entry name" value="REV1_C"/>
    <property type="match status" value="1"/>
</dbReference>
<dbReference type="GO" id="GO:0003887">
    <property type="term" value="F:DNA-directed DNA polymerase activity"/>
    <property type="evidence" value="ECO:0007669"/>
    <property type="project" value="InterPro"/>
</dbReference>
<protein>
    <recommendedName>
        <fullName evidence="10">DNA repair protein REV1</fullName>
    </recommendedName>
</protein>
<dbReference type="Gene3D" id="1.20.58.1280">
    <property type="entry name" value="DNA repair protein Rev1, C-terminal domain"/>
    <property type="match status" value="1"/>
</dbReference>
<feature type="region of interest" description="Disordered" evidence="4">
    <location>
        <begin position="692"/>
        <end position="733"/>
    </location>
</feature>
<dbReference type="SUPFAM" id="SSF52113">
    <property type="entry name" value="BRCT domain"/>
    <property type="match status" value="1"/>
</dbReference>
<keyword evidence="3" id="KW-0808">Transferase</keyword>
<feature type="transmembrane region" description="Helical" evidence="5">
    <location>
        <begin position="968"/>
        <end position="987"/>
    </location>
</feature>
<keyword evidence="9" id="KW-1185">Reference proteome</keyword>
<keyword evidence="5" id="KW-1133">Transmembrane helix</keyword>
<dbReference type="PANTHER" id="PTHR45990">
    <property type="entry name" value="DNA REPAIR PROTEIN REV1"/>
    <property type="match status" value="1"/>
</dbReference>
<dbReference type="PANTHER" id="PTHR45990:SF1">
    <property type="entry name" value="DNA REPAIR PROTEIN REV1"/>
    <property type="match status" value="1"/>
</dbReference>
<reference evidence="8" key="1">
    <citation type="journal article" date="2023" name="Insect Mol. Biol.">
        <title>Genome sequencing provides insights into the evolution of gene families encoding plant cell wall-degrading enzymes in longhorned beetles.</title>
        <authorList>
            <person name="Shin N.R."/>
            <person name="Okamura Y."/>
            <person name="Kirsch R."/>
            <person name="Pauchet Y."/>
        </authorList>
    </citation>
    <scope>NUCLEOTIDE SEQUENCE</scope>
    <source>
        <strain evidence="8">AMC_N1</strain>
    </source>
</reference>
<evidence type="ECO:0008006" key="10">
    <source>
        <dbReference type="Google" id="ProtNLM"/>
    </source>
</evidence>
<dbReference type="Gene3D" id="1.10.150.20">
    <property type="entry name" value="5' to 3' exonuclease, C-terminal subdomain"/>
    <property type="match status" value="1"/>
</dbReference>
<feature type="domain" description="UmuC" evidence="7">
    <location>
        <begin position="230"/>
        <end position="393"/>
    </location>
</feature>
<evidence type="ECO:0000256" key="1">
    <source>
        <dbReference type="ARBA" id="ARBA00010945"/>
    </source>
</evidence>
<dbReference type="EMBL" id="JAPWTK010000031">
    <property type="protein sequence ID" value="KAJ8956255.1"/>
    <property type="molecule type" value="Genomic_DNA"/>
</dbReference>
<dbReference type="FunFam" id="3.40.50.10190:FF:000011">
    <property type="entry name" value="DNA repair protein REV1"/>
    <property type="match status" value="1"/>
</dbReference>
<dbReference type="Pfam" id="PF14377">
    <property type="entry name" value="UBM"/>
    <property type="match status" value="1"/>
</dbReference>
<dbReference type="CDD" id="cd17719">
    <property type="entry name" value="BRCT_Rev1"/>
    <property type="match status" value="1"/>
</dbReference>
<feature type="region of interest" description="Disordered" evidence="4">
    <location>
        <begin position="135"/>
        <end position="170"/>
    </location>
</feature>
<dbReference type="AlphaFoldDB" id="A0AAV8YYR1"/>
<evidence type="ECO:0000256" key="3">
    <source>
        <dbReference type="ARBA" id="ARBA00022679"/>
    </source>
</evidence>
<comment type="similarity">
    <text evidence="1">Belongs to the DNA polymerase type-Y family.</text>
</comment>
<dbReference type="Pfam" id="PF11799">
    <property type="entry name" value="IMS_C"/>
    <property type="match status" value="1"/>
</dbReference>
<dbReference type="GO" id="GO:0042276">
    <property type="term" value="P:error-prone translesion synthesis"/>
    <property type="evidence" value="ECO:0007669"/>
    <property type="project" value="TreeGrafter"/>
</dbReference>
<dbReference type="GO" id="GO:0070987">
    <property type="term" value="P:error-free translesion synthesis"/>
    <property type="evidence" value="ECO:0007669"/>
    <property type="project" value="TreeGrafter"/>
</dbReference>
<dbReference type="GO" id="GO:0006281">
    <property type="term" value="P:DNA repair"/>
    <property type="evidence" value="ECO:0007669"/>
    <property type="project" value="InterPro"/>
</dbReference>
<dbReference type="InterPro" id="IPR053848">
    <property type="entry name" value="IMS_HHH_1"/>
</dbReference>
<dbReference type="Gene3D" id="3.40.1170.60">
    <property type="match status" value="1"/>
</dbReference>
<dbReference type="Gene3D" id="6.10.250.1630">
    <property type="match status" value="1"/>
</dbReference>
<feature type="region of interest" description="Disordered" evidence="4">
    <location>
        <begin position="635"/>
        <end position="659"/>
    </location>
</feature>
<dbReference type="SUPFAM" id="SSF100879">
    <property type="entry name" value="Lesion bypass DNA polymerase (Y-family), little finger domain"/>
    <property type="match status" value="1"/>
</dbReference>
<keyword evidence="2" id="KW-0237">DNA synthesis</keyword>
<dbReference type="GO" id="GO:0005634">
    <property type="term" value="C:nucleus"/>
    <property type="evidence" value="ECO:0007669"/>
    <property type="project" value="TreeGrafter"/>
</dbReference>
<evidence type="ECO:0000256" key="2">
    <source>
        <dbReference type="ARBA" id="ARBA00022634"/>
    </source>
</evidence>
<keyword evidence="5" id="KW-0472">Membrane</keyword>
<dbReference type="InterPro" id="IPR038401">
    <property type="entry name" value="Rev1_C_sf"/>
</dbReference>
<accession>A0AAV8YYR1</accession>
<evidence type="ECO:0000313" key="8">
    <source>
        <dbReference type="EMBL" id="KAJ8956255.1"/>
    </source>
</evidence>
<feature type="transmembrane region" description="Helical" evidence="5">
    <location>
        <begin position="933"/>
        <end position="956"/>
    </location>
</feature>
<dbReference type="Pfam" id="PF21999">
    <property type="entry name" value="IMS_HHH_1"/>
    <property type="match status" value="1"/>
</dbReference>
<dbReference type="PROSITE" id="PS50172">
    <property type="entry name" value="BRCT"/>
    <property type="match status" value="1"/>
</dbReference>
<evidence type="ECO:0000256" key="5">
    <source>
        <dbReference type="SAM" id="Phobius"/>
    </source>
</evidence>
<feature type="transmembrane region" description="Helical" evidence="5">
    <location>
        <begin position="999"/>
        <end position="1022"/>
    </location>
</feature>
<evidence type="ECO:0000313" key="9">
    <source>
        <dbReference type="Proteomes" id="UP001162162"/>
    </source>
</evidence>
<name>A0AAV8YYR1_9CUCU</name>
<dbReference type="InterPro" id="IPR043502">
    <property type="entry name" value="DNA/RNA_pol_sf"/>
</dbReference>
<dbReference type="InterPro" id="IPR001357">
    <property type="entry name" value="BRCT_dom"/>
</dbReference>
<dbReference type="Pfam" id="PF00817">
    <property type="entry name" value="IMS"/>
    <property type="match status" value="1"/>
</dbReference>
<dbReference type="Gene3D" id="3.40.50.10190">
    <property type="entry name" value="BRCT domain"/>
    <property type="match status" value="1"/>
</dbReference>
<dbReference type="InterPro" id="IPR017961">
    <property type="entry name" value="DNA_pol_Y-fam_little_finger"/>
</dbReference>
<evidence type="ECO:0000256" key="4">
    <source>
        <dbReference type="SAM" id="MobiDB-lite"/>
    </source>
</evidence>
<dbReference type="GO" id="GO:0003684">
    <property type="term" value="F:damaged DNA binding"/>
    <property type="evidence" value="ECO:0007669"/>
    <property type="project" value="InterPro"/>
</dbReference>
<dbReference type="InterPro" id="IPR036420">
    <property type="entry name" value="BRCT_dom_sf"/>
</dbReference>
<evidence type="ECO:0000259" key="7">
    <source>
        <dbReference type="PROSITE" id="PS50173"/>
    </source>
</evidence>
<dbReference type="PROSITE" id="PS50173">
    <property type="entry name" value="UMUC"/>
    <property type="match status" value="1"/>
</dbReference>
<comment type="caution">
    <text evidence="8">The sequence shown here is derived from an EMBL/GenBank/DDBJ whole genome shotgun (WGS) entry which is preliminary data.</text>
</comment>
<dbReference type="SUPFAM" id="SSF56672">
    <property type="entry name" value="DNA/RNA polymerases"/>
    <property type="match status" value="1"/>
</dbReference>
<dbReference type="InterPro" id="IPR031991">
    <property type="entry name" value="Rev1_C"/>
</dbReference>
<sequence length="1158" mass="128227">MVSAVGAVIWLRKKAKLLDQFHTAEVEKVSDIFQGVAIHVNGLTRPPADALKDLMAAHGGEYHMYQASSTTHIIASNLPNVKIKQLGTVPIVKPSWITESIAMGKLLDYKRYLLYTNQSTSQPRIGFPVIEKPVENKPAKMGPDCEAEPSTSKASSDPKHRGPTKTASDPKFLEEFYSNSRLHLISTLGAEYKQLVSQMRDRSDGKFPGKETLVQTKGKKTSCILTDPVIMHIDMDCFFVSVGLRDHPELHGKPVAITHAVEASSPLTPIAGPTGSRIKLCPELKTLPYDFEGYKEVSHALYKTIASYTLDIEAMSCDEMYGRRYGRSQGDGPVRRRVGHAYQERNYDGFGANRLQARLATRKAKPSGQYHLQADDVELYMSEIPLADLPGVGMATLSKLRNLGLNTCGDVQVAPLRLLQSELGQKAGETLKEQARGVDKRPLNFHQERKSVSAEALDECYGFLQSLSNEVYNRLNDIGMRARCLTLKLLVRAADAPVETAKFLGCGVCDSLTKSTSNLLINSPEVIFREVRVLYDKLNPPFVDLRGVGIQLTKLEKNAPLSNALSNFLRQAPVKKTDRDDKGVAPVVKADSEPVAEIVTRGVSKSKEVVKSKRGRPKGIRNAVVGRTQRNVDGSASLNKYFGKDKATNREKTQTQRTTPVNEEIDLEVLNELPEELRREIIKEYGLESKVKDVPSSSCPKREDNKKNADVLEKINEAPPRNETGDGRAKRSPFSNLTWDQIKPVIKEWIRSSETPAELDVEMLAEHFKNLAIDREIEILKVVFNFLHRTFSSLNCSWHRAYFTIVNVTQEGMVARYGRTLMVQRSFKCCRIRPLKRSVCSLTARKTCGASRVMSKLPAKGEDNCFDTRSKFPFILFLLLSDKALNSLCSFFSSLYRSSIISALVSFTSRSLSTLASSLLARSTAGRKFSSGLFAGLLMIMCMILIFLDLPVFSGAFLGSTEIFCSEILFSVLASCMLCLKATWGMVFGGRQIFSQNAVTGFGIFRILTELCAFVSIFLLSLSSAAEFSDRGALSRLIPSATKKVREFLSTVDLLESFGASSFDPSASRKCFNRCLLNFANLSSLRVLLKISSTRASNLLSSFPTFCLSLPLLGNLKGFNEIPLPLDSTTRTSSSTFDDDALAISSEIFRLSPSRSLS</sequence>
<dbReference type="InterPro" id="IPR036775">
    <property type="entry name" value="DNA_pol_Y-fam_lit_finger_sf"/>
</dbReference>
<evidence type="ECO:0000259" key="6">
    <source>
        <dbReference type="PROSITE" id="PS50172"/>
    </source>
</evidence>
<dbReference type="GO" id="GO:0017125">
    <property type="term" value="F:deoxycytidyl transferase activity"/>
    <property type="evidence" value="ECO:0007669"/>
    <property type="project" value="TreeGrafter"/>
</dbReference>
<organism evidence="8 9">
    <name type="scientific">Aromia moschata</name>
    <dbReference type="NCBI Taxonomy" id="1265417"/>
    <lineage>
        <taxon>Eukaryota</taxon>
        <taxon>Metazoa</taxon>
        <taxon>Ecdysozoa</taxon>
        <taxon>Arthropoda</taxon>
        <taxon>Hexapoda</taxon>
        <taxon>Insecta</taxon>
        <taxon>Pterygota</taxon>
        <taxon>Neoptera</taxon>
        <taxon>Endopterygota</taxon>
        <taxon>Coleoptera</taxon>
        <taxon>Polyphaga</taxon>
        <taxon>Cucujiformia</taxon>
        <taxon>Chrysomeloidea</taxon>
        <taxon>Cerambycidae</taxon>
        <taxon>Cerambycinae</taxon>
        <taxon>Callichromatini</taxon>
        <taxon>Aromia</taxon>
    </lineage>
</organism>
<dbReference type="InterPro" id="IPR025527">
    <property type="entry name" value="HUWE1/Rev1_UBM"/>
</dbReference>
<gene>
    <name evidence="8" type="ORF">NQ318_014989</name>
</gene>
<dbReference type="InterPro" id="IPR043128">
    <property type="entry name" value="Rev_trsase/Diguanyl_cyclase"/>
</dbReference>
<dbReference type="SMART" id="SM00292">
    <property type="entry name" value="BRCT"/>
    <property type="match status" value="1"/>
</dbReference>
<feature type="compositionally biased region" description="Basic and acidic residues" evidence="4">
    <location>
        <begin position="642"/>
        <end position="654"/>
    </location>
</feature>
<keyword evidence="5" id="KW-0812">Transmembrane</keyword>